<dbReference type="EnsemblMetazoa" id="GPPI016404-RA">
    <property type="protein sequence ID" value="GPPI016404-PA"/>
    <property type="gene ID" value="GPPI016404"/>
</dbReference>
<keyword evidence="2" id="KW-1185">Reference proteome</keyword>
<dbReference type="EMBL" id="JXJN01007412">
    <property type="status" value="NOT_ANNOTATED_CDS"/>
    <property type="molecule type" value="Genomic_DNA"/>
</dbReference>
<dbReference type="Proteomes" id="UP000092460">
    <property type="component" value="Unassembled WGS sequence"/>
</dbReference>
<protein>
    <submittedName>
        <fullName evidence="1">Uncharacterized protein</fullName>
    </submittedName>
</protein>
<proteinExistence type="predicted"/>
<reference evidence="1" key="2">
    <citation type="submission" date="2020-05" db="UniProtKB">
        <authorList>
            <consortium name="EnsemblMetazoa"/>
        </authorList>
    </citation>
    <scope>IDENTIFICATION</scope>
    <source>
        <strain evidence="1">IAEA</strain>
    </source>
</reference>
<sequence length="68" mass="7722">MVVVDLLRAVILTLTHRTSPLHLVREGNAKLTKKVKHIGFNPLTAMPKFCCVFVEQFKLITKTFSRGK</sequence>
<name>A0A1B0B248_9MUSC</name>
<dbReference type="VEuPathDB" id="VectorBase:GPPI016404"/>
<evidence type="ECO:0000313" key="2">
    <source>
        <dbReference type="Proteomes" id="UP000092460"/>
    </source>
</evidence>
<reference evidence="2" key="1">
    <citation type="submission" date="2015-01" db="EMBL/GenBank/DDBJ databases">
        <authorList>
            <person name="Aksoy S."/>
            <person name="Warren W."/>
            <person name="Wilson R.K."/>
        </authorList>
    </citation>
    <scope>NUCLEOTIDE SEQUENCE [LARGE SCALE GENOMIC DNA]</scope>
    <source>
        <strain evidence="2">IAEA</strain>
    </source>
</reference>
<accession>A0A1B0B248</accession>
<dbReference type="AlphaFoldDB" id="A0A1B0B248"/>
<evidence type="ECO:0000313" key="1">
    <source>
        <dbReference type="EnsemblMetazoa" id="GPPI016404-PA"/>
    </source>
</evidence>
<organism evidence="1 2">
    <name type="scientific">Glossina palpalis gambiensis</name>
    <dbReference type="NCBI Taxonomy" id="67801"/>
    <lineage>
        <taxon>Eukaryota</taxon>
        <taxon>Metazoa</taxon>
        <taxon>Ecdysozoa</taxon>
        <taxon>Arthropoda</taxon>
        <taxon>Hexapoda</taxon>
        <taxon>Insecta</taxon>
        <taxon>Pterygota</taxon>
        <taxon>Neoptera</taxon>
        <taxon>Endopterygota</taxon>
        <taxon>Diptera</taxon>
        <taxon>Brachycera</taxon>
        <taxon>Muscomorpha</taxon>
        <taxon>Hippoboscoidea</taxon>
        <taxon>Glossinidae</taxon>
        <taxon>Glossina</taxon>
    </lineage>
</organism>